<dbReference type="Proteomes" id="UP000318080">
    <property type="component" value="Unassembled WGS sequence"/>
</dbReference>
<comment type="caution">
    <text evidence="2">The sequence shown here is derived from an EMBL/GenBank/DDBJ whole genome shotgun (WGS) entry which is preliminary data.</text>
</comment>
<dbReference type="SUPFAM" id="SSF51735">
    <property type="entry name" value="NAD(P)-binding Rossmann-fold domains"/>
    <property type="match status" value="1"/>
</dbReference>
<keyword evidence="3" id="KW-1185">Reference proteome</keyword>
<dbReference type="InterPro" id="IPR023401">
    <property type="entry name" value="ODC_N"/>
</dbReference>
<dbReference type="PIRSF" id="PIRSF001439">
    <property type="entry name" value="CryM"/>
    <property type="match status" value="1"/>
</dbReference>
<dbReference type="InterPro" id="IPR003462">
    <property type="entry name" value="ODC_Mu_crystall"/>
</dbReference>
<dbReference type="AlphaFoldDB" id="A0A540R8X8"/>
<evidence type="ECO:0000313" key="2">
    <source>
        <dbReference type="EMBL" id="TQE44196.1"/>
    </source>
</evidence>
<dbReference type="InterPro" id="IPR036291">
    <property type="entry name" value="NAD(P)-bd_dom_sf"/>
</dbReference>
<feature type="region of interest" description="Disordered" evidence="1">
    <location>
        <begin position="1"/>
        <end position="75"/>
    </location>
</feature>
<dbReference type="PANTHER" id="PTHR13812">
    <property type="entry name" value="KETIMINE REDUCTASE MU-CRYSTALLIN"/>
    <property type="match status" value="1"/>
</dbReference>
<accession>A0A540R8X8</accession>
<dbReference type="GO" id="GO:0005737">
    <property type="term" value="C:cytoplasm"/>
    <property type="evidence" value="ECO:0007669"/>
    <property type="project" value="TreeGrafter"/>
</dbReference>
<reference evidence="2 3" key="1">
    <citation type="submission" date="2019-06" db="EMBL/GenBank/DDBJ databases">
        <title>Draft genome of C. phoceense Strain 272.</title>
        <authorList>
            <person name="Pacheco L.G.C."/>
            <person name="Barberis C.M."/>
            <person name="Almuzara M.N."/>
            <person name="Traglia G.M."/>
            <person name="Santos C.S."/>
            <person name="Rocha D.J.P.G."/>
            <person name="Aguiar E.R.G.R."/>
            <person name="Vay C.A."/>
        </authorList>
    </citation>
    <scope>NUCLEOTIDE SEQUENCE [LARGE SCALE GENOMIC DNA]</scope>
    <source>
        <strain evidence="2 3">272</strain>
    </source>
</reference>
<dbReference type="Gene3D" id="3.40.50.720">
    <property type="entry name" value="NAD(P)-binding Rossmann-like Domain"/>
    <property type="match status" value="1"/>
</dbReference>
<dbReference type="Gene3D" id="3.30.1780.10">
    <property type="entry name" value="ornithine cyclodeaminase, domain 1"/>
    <property type="match status" value="1"/>
</dbReference>
<sequence length="378" mass="39376">MPPASAPRPRSRTARSPPTRTATRSCPTSNPTPVSPSTAPPTHAPLGTVAATFPRPPITIRGETVTPQTTPPTTPRIIDAETIAAHVRPRDAVDTLRRVLREGFDPANDHARSALPTANGEFLLMPSTSSTAFGIKLISVAPAGYNPDLPRIQGTYALFDGETLSPSAFIDGITLTNLRTPAVSVACILDLLTASSQPLDAVIFGAGVQADAHAATLRDTLAGVRPVRTTFISRTDPGDGRTWHAAGSAEAQSATAGAELIITTTTASEPILDAADVRTDALIVAVGSHTPDARELPSELIAAAQVIVEDHEATLREGGDVILAIADGAADASAFHTFAEVVRGDVELHRDSPIVFKFTGMPWEDLAVAETIAAAIPS</sequence>
<evidence type="ECO:0000313" key="3">
    <source>
        <dbReference type="Proteomes" id="UP000318080"/>
    </source>
</evidence>
<dbReference type="PANTHER" id="PTHR13812:SF19">
    <property type="entry name" value="KETIMINE REDUCTASE MU-CRYSTALLIN"/>
    <property type="match status" value="1"/>
</dbReference>
<protein>
    <submittedName>
        <fullName evidence="2">Ornithine cyclodeaminase family protein</fullName>
    </submittedName>
</protein>
<evidence type="ECO:0000256" key="1">
    <source>
        <dbReference type="SAM" id="MobiDB-lite"/>
    </source>
</evidence>
<organism evidence="2 3">
    <name type="scientific">Corynebacterium phoceense</name>
    <dbReference type="NCBI Taxonomy" id="1686286"/>
    <lineage>
        <taxon>Bacteria</taxon>
        <taxon>Bacillati</taxon>
        <taxon>Actinomycetota</taxon>
        <taxon>Actinomycetes</taxon>
        <taxon>Mycobacteriales</taxon>
        <taxon>Corynebacteriaceae</taxon>
        <taxon>Corynebacterium</taxon>
    </lineage>
</organism>
<gene>
    <name evidence="2" type="ORF">EJK80_03430</name>
</gene>
<feature type="compositionally biased region" description="Low complexity" evidence="1">
    <location>
        <begin position="14"/>
        <end position="37"/>
    </location>
</feature>
<dbReference type="STRING" id="1686286.GCA_900092335_00893"/>
<name>A0A540R8X8_9CORY</name>
<proteinExistence type="predicted"/>
<dbReference type="EMBL" id="VHIR01000003">
    <property type="protein sequence ID" value="TQE44196.1"/>
    <property type="molecule type" value="Genomic_DNA"/>
</dbReference>
<dbReference type="Pfam" id="PF02423">
    <property type="entry name" value="OCD_Mu_crystall"/>
    <property type="match status" value="1"/>
</dbReference>